<dbReference type="GO" id="GO:0035251">
    <property type="term" value="F:UDP-glucosyltransferase activity"/>
    <property type="evidence" value="ECO:0000318"/>
    <property type="project" value="GO_Central"/>
</dbReference>
<keyword evidence="3" id="KW-0328">Glycosyltransferase</keyword>
<gene>
    <name evidence="6" type="primary">LOC107821088</name>
</gene>
<dbReference type="PaxDb" id="4097-A0A1S4CP13"/>
<dbReference type="PANTHER" id="PTHR48048:SF53">
    <property type="entry name" value="GLYCOSYLTRANSFERASE"/>
    <property type="match status" value="1"/>
</dbReference>
<reference evidence="5" key="1">
    <citation type="journal article" date="2014" name="Nat. Commun.">
        <title>The tobacco genome sequence and its comparison with those of tomato and potato.</title>
        <authorList>
            <person name="Sierro N."/>
            <person name="Battey J.N."/>
            <person name="Ouadi S."/>
            <person name="Bakaher N."/>
            <person name="Bovet L."/>
            <person name="Willig A."/>
            <person name="Goepfert S."/>
            <person name="Peitsch M.C."/>
            <person name="Ivanov N.V."/>
        </authorList>
    </citation>
    <scope>NUCLEOTIDE SEQUENCE [LARGE SCALE GENOMIC DNA]</scope>
</reference>
<dbReference type="InterPro" id="IPR002213">
    <property type="entry name" value="UDP_glucos_trans"/>
</dbReference>
<dbReference type="InterPro" id="IPR035595">
    <property type="entry name" value="UDP_glycos_trans_CS"/>
</dbReference>
<organism evidence="5 6">
    <name type="scientific">Nicotiana tabacum</name>
    <name type="common">Common tobacco</name>
    <dbReference type="NCBI Taxonomy" id="4097"/>
    <lineage>
        <taxon>Eukaryota</taxon>
        <taxon>Viridiplantae</taxon>
        <taxon>Streptophyta</taxon>
        <taxon>Embryophyta</taxon>
        <taxon>Tracheophyta</taxon>
        <taxon>Spermatophyta</taxon>
        <taxon>Magnoliopsida</taxon>
        <taxon>eudicotyledons</taxon>
        <taxon>Gunneridae</taxon>
        <taxon>Pentapetalae</taxon>
        <taxon>asterids</taxon>
        <taxon>lamiids</taxon>
        <taxon>Solanales</taxon>
        <taxon>Solanaceae</taxon>
        <taxon>Nicotianoideae</taxon>
        <taxon>Nicotianeae</taxon>
        <taxon>Nicotiana</taxon>
    </lineage>
</organism>
<evidence type="ECO:0000313" key="6">
    <source>
        <dbReference type="RefSeq" id="XP_016502973.2"/>
    </source>
</evidence>
<dbReference type="KEGG" id="nta:107821088"/>
<dbReference type="Proteomes" id="UP000790787">
    <property type="component" value="Chromosome 10"/>
</dbReference>
<evidence type="ECO:0000256" key="4">
    <source>
        <dbReference type="RuleBase" id="RU362057"/>
    </source>
</evidence>
<dbReference type="RefSeq" id="XP_016502973.2">
    <property type="nucleotide sequence ID" value="XM_016647487.2"/>
</dbReference>
<dbReference type="CDD" id="cd03784">
    <property type="entry name" value="GT1_Gtf-like"/>
    <property type="match status" value="1"/>
</dbReference>
<dbReference type="OMA" id="YKATAYI"/>
<protein>
    <recommendedName>
        <fullName evidence="4">Glycosyltransferase</fullName>
        <ecNumber evidence="4">2.4.1.-</ecNumber>
    </recommendedName>
</protein>
<evidence type="ECO:0000313" key="5">
    <source>
        <dbReference type="Proteomes" id="UP000790787"/>
    </source>
</evidence>
<dbReference type="SMR" id="A0A1S4CP13"/>
<keyword evidence="2 3" id="KW-0808">Transferase</keyword>
<dbReference type="EC" id="2.4.1.-" evidence="4"/>
<dbReference type="Gene3D" id="3.40.50.2000">
    <property type="entry name" value="Glycogen Phosphorylase B"/>
    <property type="match status" value="2"/>
</dbReference>
<dbReference type="RefSeq" id="XP_016502973.1">
    <property type="nucleotide sequence ID" value="XM_016647487.1"/>
</dbReference>
<name>A0A1S4CP13_TOBAC</name>
<keyword evidence="5" id="KW-1185">Reference proteome</keyword>
<dbReference type="InterPro" id="IPR050481">
    <property type="entry name" value="UDP-glycosyltransf_plant"/>
</dbReference>
<evidence type="ECO:0000256" key="2">
    <source>
        <dbReference type="ARBA" id="ARBA00022679"/>
    </source>
</evidence>
<evidence type="ECO:0000256" key="3">
    <source>
        <dbReference type="RuleBase" id="RU003718"/>
    </source>
</evidence>
<accession>A0A1S4CP13</accession>
<dbReference type="GeneID" id="107821088"/>
<dbReference type="SUPFAM" id="SSF53756">
    <property type="entry name" value="UDP-Glycosyltransferase/glycogen phosphorylase"/>
    <property type="match status" value="1"/>
</dbReference>
<dbReference type="STRING" id="4097.A0A1S4CP13"/>
<dbReference type="FunFam" id="3.40.50.2000:FF:000056">
    <property type="entry name" value="Glycosyltransferase"/>
    <property type="match status" value="1"/>
</dbReference>
<dbReference type="OrthoDB" id="5835829at2759"/>
<dbReference type="AlphaFoldDB" id="A0A1S4CP13"/>
<dbReference type="PANTHER" id="PTHR48048">
    <property type="entry name" value="GLYCOSYLTRANSFERASE"/>
    <property type="match status" value="1"/>
</dbReference>
<dbReference type="PROSITE" id="PS00375">
    <property type="entry name" value="UDPGT"/>
    <property type="match status" value="1"/>
</dbReference>
<dbReference type="Pfam" id="PF00201">
    <property type="entry name" value="UDPGT"/>
    <property type="match status" value="1"/>
</dbReference>
<evidence type="ECO:0000256" key="1">
    <source>
        <dbReference type="ARBA" id="ARBA00009995"/>
    </source>
</evidence>
<sequence>MKDRANFKCLRMYSAYIKHTLSFRIIPSSSSKFKISQLKSVALRLRYLKQTMNATKITELVFIPSPGMGHLVPAVEMSKLLIAREEHLSINVLIMNMNLDPNLNPYIQSLSSNTNFSSSRLKFIQLPRDESALQLLNNSTFFSGVIDSHKPQVRQVAAQILQSETATLSGLVIDMMCTTMIDVANECGLPTYVFYTTSAAMLGLHLHMQSLQDDFNIDITNYNNDPESELSVPTYFNPFATKCLPSIFLDKDGGSTMFLDIAKRYQETKGILVNTFLEFEAHALKSLSLDGKIPPVYPVGPLLNLNSGVGDNEDLSDHEIIKWLDEQTPSSVVFLCFGTSGSFNEEQVKEIANALEERGCRFLWSLRKPPPKDSWYPSDYKNLEDVLPEGFLQRTKGIGMVIGWAPQGVILSHGAVGGFVSHCGWNSILESIWFGVPIATWPMYSEQQANAFQLVKDLGMAMDIKMDYNISGNKTDIIKAEKIKSAIRQLMEPENEIRMKVKDMKEKSRLALKEGGSSYTSVGRFIEQVMGNN</sequence>
<comment type="similarity">
    <text evidence="1 3">Belongs to the UDP-glycosyltransferase family.</text>
</comment>
<proteinExistence type="inferred from homology"/>
<reference evidence="6" key="2">
    <citation type="submission" date="2025-08" db="UniProtKB">
        <authorList>
            <consortium name="RefSeq"/>
        </authorList>
    </citation>
    <scope>IDENTIFICATION</scope>
    <source>
        <tissue evidence="6">Leaf</tissue>
    </source>
</reference>